<feature type="chain" id="PRO_5044021607" description="Menorin-like domain-containing protein" evidence="2">
    <location>
        <begin position="17"/>
        <end position="284"/>
    </location>
</feature>
<accession>A0AAV1IV43</accession>
<evidence type="ECO:0000256" key="2">
    <source>
        <dbReference type="SAM" id="SignalP"/>
    </source>
</evidence>
<evidence type="ECO:0000256" key="1">
    <source>
        <dbReference type="ARBA" id="ARBA00044953"/>
    </source>
</evidence>
<reference evidence="4 5" key="1">
    <citation type="submission" date="2023-11" db="EMBL/GenBank/DDBJ databases">
        <authorList>
            <person name="Okamura Y."/>
        </authorList>
    </citation>
    <scope>NUCLEOTIDE SEQUENCE [LARGE SCALE GENOMIC DNA]</scope>
</reference>
<name>A0AAV1IV43_9NEOP</name>
<dbReference type="PANTHER" id="PTHR21184">
    <property type="entry name" value="MENORIN (DENDRITIC BRANCHING PROTEIN)"/>
    <property type="match status" value="1"/>
</dbReference>
<evidence type="ECO:0000313" key="5">
    <source>
        <dbReference type="Proteomes" id="UP001497472"/>
    </source>
</evidence>
<dbReference type="Proteomes" id="UP001497472">
    <property type="component" value="Unassembled WGS sequence"/>
</dbReference>
<feature type="signal peptide" evidence="2">
    <location>
        <begin position="1"/>
        <end position="16"/>
    </location>
</feature>
<evidence type="ECO:0000259" key="3">
    <source>
        <dbReference type="Pfam" id="PF10223"/>
    </source>
</evidence>
<dbReference type="PROSITE" id="PS50007">
    <property type="entry name" value="PIPLC_X_DOMAIN"/>
    <property type="match status" value="1"/>
</dbReference>
<dbReference type="Pfam" id="PF10223">
    <property type="entry name" value="Menorin_N"/>
    <property type="match status" value="1"/>
</dbReference>
<comment type="caution">
    <text evidence="4">The sequence shown here is derived from an EMBL/GenBank/DDBJ whole genome shotgun (WGS) entry which is preliminary data.</text>
</comment>
<sequence length="284" mass="31251">MLRIFVILALASVIHSEEEIMKNLTTVTWAHAVNNKTYLEAALASEVSMLEADIVLGHVKGKDGPPIPVMAHPPATTSDLTLADFLSAVSQFNNVNSKQKGVKLDFKSIDAFEKAQDHIAPFLKPDITFPIWLNADILPGPVDAETKPVDPEKFLSLGSKHKRAVLSVGWTTQYGGNITEGEYSRDQIGSMLRMLNEHHINQTVTFPVRAGLASNSQPVILDLLRETGYLNSSITVWSSEGDAVEVDRLRALLLTVGLERTYLDVPQELAARLRLPPPDTKTKH</sequence>
<keyword evidence="2" id="KW-0732">Signal</keyword>
<protein>
    <recommendedName>
        <fullName evidence="3">Menorin-like domain-containing protein</fullName>
    </recommendedName>
</protein>
<feature type="domain" description="Menorin-like" evidence="3">
    <location>
        <begin position="23"/>
        <end position="269"/>
    </location>
</feature>
<organism evidence="4 5">
    <name type="scientific">Leptosia nina</name>
    <dbReference type="NCBI Taxonomy" id="320188"/>
    <lineage>
        <taxon>Eukaryota</taxon>
        <taxon>Metazoa</taxon>
        <taxon>Ecdysozoa</taxon>
        <taxon>Arthropoda</taxon>
        <taxon>Hexapoda</taxon>
        <taxon>Insecta</taxon>
        <taxon>Pterygota</taxon>
        <taxon>Neoptera</taxon>
        <taxon>Endopterygota</taxon>
        <taxon>Lepidoptera</taxon>
        <taxon>Glossata</taxon>
        <taxon>Ditrysia</taxon>
        <taxon>Papilionoidea</taxon>
        <taxon>Pieridae</taxon>
        <taxon>Pierinae</taxon>
        <taxon>Leptosia</taxon>
    </lineage>
</organism>
<proteinExistence type="inferred from homology"/>
<evidence type="ECO:0000313" key="4">
    <source>
        <dbReference type="EMBL" id="CAK1540785.1"/>
    </source>
</evidence>
<dbReference type="EMBL" id="CAVLEF010000001">
    <property type="protein sequence ID" value="CAK1540785.1"/>
    <property type="molecule type" value="Genomic_DNA"/>
</dbReference>
<keyword evidence="5" id="KW-1185">Reference proteome</keyword>
<dbReference type="InterPro" id="IPR019356">
    <property type="entry name" value="Menorin_dom"/>
</dbReference>
<comment type="similarity">
    <text evidence="1">Belongs to the menorin family.</text>
</comment>
<gene>
    <name evidence="4" type="ORF">LNINA_LOCUS809</name>
</gene>
<dbReference type="AlphaFoldDB" id="A0AAV1IV43"/>
<dbReference type="PANTHER" id="PTHR21184:SF6">
    <property type="entry name" value="CONSERVED PLASMA MEMBRANE PROTEIN"/>
    <property type="match status" value="1"/>
</dbReference>
<dbReference type="GO" id="GO:0005615">
    <property type="term" value="C:extracellular space"/>
    <property type="evidence" value="ECO:0007669"/>
    <property type="project" value="TreeGrafter"/>
</dbReference>